<organism evidence="1 2">
    <name type="scientific">Arabidopsis thaliana</name>
    <name type="common">Mouse-ear cress</name>
    <dbReference type="NCBI Taxonomy" id="3702"/>
    <lineage>
        <taxon>Eukaryota</taxon>
        <taxon>Viridiplantae</taxon>
        <taxon>Streptophyta</taxon>
        <taxon>Embryophyta</taxon>
        <taxon>Tracheophyta</taxon>
        <taxon>Spermatophyta</taxon>
        <taxon>Magnoliopsida</taxon>
        <taxon>eudicotyledons</taxon>
        <taxon>Gunneridae</taxon>
        <taxon>Pentapetalae</taxon>
        <taxon>rosids</taxon>
        <taxon>malvids</taxon>
        <taxon>Brassicales</taxon>
        <taxon>Brassicaceae</taxon>
        <taxon>Camelineae</taxon>
        <taxon>Arabidopsis</taxon>
    </lineage>
</organism>
<evidence type="ECO:0000313" key="1">
    <source>
        <dbReference type="EMBL" id="VYS59119.1"/>
    </source>
</evidence>
<gene>
    <name evidence="1" type="ORF">AN1_LOCUS14561</name>
</gene>
<name>A0A654FC61_ARATH</name>
<dbReference type="EMBL" id="CACRSJ010000106">
    <property type="protein sequence ID" value="VYS59119.1"/>
    <property type="molecule type" value="Genomic_DNA"/>
</dbReference>
<evidence type="ECO:0000313" key="2">
    <source>
        <dbReference type="Proteomes" id="UP000426265"/>
    </source>
</evidence>
<sequence>MPHTLLDTYSLQEITFLTTTSSCSAWSVASQPRAFVSHNVMELHATHSRRMGRLHSTMLVS</sequence>
<proteinExistence type="predicted"/>
<dbReference type="AlphaFoldDB" id="A0A654FC61"/>
<dbReference type="Proteomes" id="UP000426265">
    <property type="component" value="Unassembled WGS sequence"/>
</dbReference>
<reference evidence="1 2" key="1">
    <citation type="submission" date="2019-11" db="EMBL/GenBank/DDBJ databases">
        <authorList>
            <person name="Jiao W.-B."/>
            <person name="Schneeberger K."/>
        </authorList>
    </citation>
    <scope>NUCLEOTIDE SEQUENCE [LARGE SCALE GENOMIC DNA]</scope>
    <source>
        <strain evidence="2">cv. An-1</strain>
    </source>
</reference>
<accession>A0A654FC61</accession>
<protein>
    <submittedName>
        <fullName evidence="1">Uncharacterized protein</fullName>
    </submittedName>
</protein>